<dbReference type="GO" id="GO:0015628">
    <property type="term" value="P:protein secretion by the type II secretion system"/>
    <property type="evidence" value="ECO:0007669"/>
    <property type="project" value="InterPro"/>
</dbReference>
<evidence type="ECO:0000313" key="7">
    <source>
        <dbReference type="EMBL" id="RUO29684.1"/>
    </source>
</evidence>
<feature type="transmembrane region" description="Helical" evidence="6">
    <location>
        <begin position="27"/>
        <end position="48"/>
    </location>
</feature>
<evidence type="ECO:0000256" key="1">
    <source>
        <dbReference type="ARBA" id="ARBA00004167"/>
    </source>
</evidence>
<evidence type="ECO:0000256" key="6">
    <source>
        <dbReference type="SAM" id="Phobius"/>
    </source>
</evidence>
<dbReference type="NCBIfam" id="TIGR02532">
    <property type="entry name" value="IV_pilin_GFxxxE"/>
    <property type="match status" value="1"/>
</dbReference>
<sequence>MRTCPLSALESGGQNCNRGSAQRGFTLLEILIVAFILALIAGTAVVNITPRGDRDDAQTAAVVFKEKLGHARQMALIRNWVIGVDIEEHSYAFYYWQQGRWQALPDPALRRVELTDLQLDLNLGDFALLDNIIDGDRSAVFRSEATERDDDEAPVQPRLLIFESTDFVPFVVEFRHLLNGAAYFVNGNDGLHLRVEEMEP</sequence>
<dbReference type="GO" id="GO:0015627">
    <property type="term" value="C:type II protein secretion system complex"/>
    <property type="evidence" value="ECO:0007669"/>
    <property type="project" value="InterPro"/>
</dbReference>
<dbReference type="EMBL" id="PIPO01000007">
    <property type="protein sequence ID" value="RUO29684.1"/>
    <property type="molecule type" value="Genomic_DNA"/>
</dbReference>
<dbReference type="InterPro" id="IPR012902">
    <property type="entry name" value="N_methyl_site"/>
</dbReference>
<protein>
    <submittedName>
        <fullName evidence="7">Type II secretion system protein GspH</fullName>
    </submittedName>
</protein>
<name>A0A432WCA2_9GAMM</name>
<evidence type="ECO:0000256" key="3">
    <source>
        <dbReference type="ARBA" id="ARBA00022692"/>
    </source>
</evidence>
<comment type="caution">
    <text evidence="7">The sequence shown here is derived from an EMBL/GenBank/DDBJ whole genome shotgun (WGS) entry which is preliminary data.</text>
</comment>
<proteinExistence type="predicted"/>
<dbReference type="SUPFAM" id="SSF54523">
    <property type="entry name" value="Pili subunits"/>
    <property type="match status" value="1"/>
</dbReference>
<dbReference type="Proteomes" id="UP000287823">
    <property type="component" value="Unassembled WGS sequence"/>
</dbReference>
<keyword evidence="5 6" id="KW-0472">Membrane</keyword>
<organism evidence="7 8">
    <name type="scientific">Aliidiomarina soli</name>
    <dbReference type="NCBI Taxonomy" id="1928574"/>
    <lineage>
        <taxon>Bacteria</taxon>
        <taxon>Pseudomonadati</taxon>
        <taxon>Pseudomonadota</taxon>
        <taxon>Gammaproteobacteria</taxon>
        <taxon>Alteromonadales</taxon>
        <taxon>Idiomarinaceae</taxon>
        <taxon>Aliidiomarina</taxon>
    </lineage>
</organism>
<dbReference type="PROSITE" id="PS00409">
    <property type="entry name" value="PROKAR_NTER_METHYL"/>
    <property type="match status" value="1"/>
</dbReference>
<comment type="subcellular location">
    <subcellularLocation>
        <location evidence="1">Membrane</location>
        <topology evidence="1">Single-pass membrane protein</topology>
    </subcellularLocation>
</comment>
<accession>A0A432WCA2</accession>
<dbReference type="InterPro" id="IPR002416">
    <property type="entry name" value="T2SS_protein-GspH"/>
</dbReference>
<dbReference type="RefSeq" id="WP_126800044.1">
    <property type="nucleotide sequence ID" value="NZ_PIPO01000007.1"/>
</dbReference>
<keyword evidence="8" id="KW-1185">Reference proteome</keyword>
<evidence type="ECO:0000256" key="4">
    <source>
        <dbReference type="ARBA" id="ARBA00022989"/>
    </source>
</evidence>
<reference evidence="7 8" key="1">
    <citation type="journal article" date="2011" name="Front. Microbiol.">
        <title>Genomic signatures of strain selection and enhancement in Bacillus atrophaeus var. globigii, a historical biowarfare simulant.</title>
        <authorList>
            <person name="Gibbons H.S."/>
            <person name="Broomall S.M."/>
            <person name="McNew L.A."/>
            <person name="Daligault H."/>
            <person name="Chapman C."/>
            <person name="Bruce D."/>
            <person name="Karavis M."/>
            <person name="Krepps M."/>
            <person name="McGregor P.A."/>
            <person name="Hong C."/>
            <person name="Park K.H."/>
            <person name="Akmal A."/>
            <person name="Feldman A."/>
            <person name="Lin J.S."/>
            <person name="Chang W.E."/>
            <person name="Higgs B.W."/>
            <person name="Demirev P."/>
            <person name="Lindquist J."/>
            <person name="Liem A."/>
            <person name="Fochler E."/>
            <person name="Read T.D."/>
            <person name="Tapia R."/>
            <person name="Johnson S."/>
            <person name="Bishop-Lilly K.A."/>
            <person name="Detter C."/>
            <person name="Han C."/>
            <person name="Sozhamannan S."/>
            <person name="Rosenzweig C.N."/>
            <person name="Skowronski E.W."/>
        </authorList>
    </citation>
    <scope>NUCLEOTIDE SEQUENCE [LARGE SCALE GENOMIC DNA]</scope>
    <source>
        <strain evidence="7 8">Y4G10-17</strain>
    </source>
</reference>
<keyword evidence="3 6" id="KW-0812">Transmembrane</keyword>
<evidence type="ECO:0000256" key="2">
    <source>
        <dbReference type="ARBA" id="ARBA00022481"/>
    </source>
</evidence>
<dbReference type="AlphaFoldDB" id="A0A432WCA2"/>
<dbReference type="GO" id="GO:0016020">
    <property type="term" value="C:membrane"/>
    <property type="evidence" value="ECO:0007669"/>
    <property type="project" value="UniProtKB-SubCell"/>
</dbReference>
<evidence type="ECO:0000256" key="5">
    <source>
        <dbReference type="ARBA" id="ARBA00023136"/>
    </source>
</evidence>
<dbReference type="InterPro" id="IPR045584">
    <property type="entry name" value="Pilin-like"/>
</dbReference>
<evidence type="ECO:0000313" key="8">
    <source>
        <dbReference type="Proteomes" id="UP000287823"/>
    </source>
</evidence>
<keyword evidence="4 6" id="KW-1133">Transmembrane helix</keyword>
<dbReference type="Pfam" id="PF07963">
    <property type="entry name" value="N_methyl"/>
    <property type="match status" value="1"/>
</dbReference>
<gene>
    <name evidence="7" type="primary">gspH</name>
    <name evidence="7" type="ORF">CWE14_14615</name>
</gene>
<keyword evidence="2" id="KW-0488">Methylation</keyword>
<dbReference type="PRINTS" id="PR00885">
    <property type="entry name" value="BCTERIALGSPH"/>
</dbReference>
<dbReference type="Gene3D" id="3.55.40.10">
    <property type="entry name" value="minor pseudopilin epsh domain"/>
    <property type="match status" value="1"/>
</dbReference>